<dbReference type="Proteomes" id="UP000627838">
    <property type="component" value="Unassembled WGS sequence"/>
</dbReference>
<evidence type="ECO:0000313" key="3">
    <source>
        <dbReference type="Proteomes" id="UP000627838"/>
    </source>
</evidence>
<proteinExistence type="predicted"/>
<organism evidence="2 3">
    <name type="scientific">Actinomadura algeriensis</name>
    <dbReference type="NCBI Taxonomy" id="1679523"/>
    <lineage>
        <taxon>Bacteria</taxon>
        <taxon>Bacillati</taxon>
        <taxon>Actinomycetota</taxon>
        <taxon>Actinomycetes</taxon>
        <taxon>Streptosporangiales</taxon>
        <taxon>Thermomonosporaceae</taxon>
        <taxon>Actinomadura</taxon>
    </lineage>
</organism>
<comment type="caution">
    <text evidence="2">The sequence shown here is derived from an EMBL/GenBank/DDBJ whole genome shotgun (WGS) entry which is preliminary data.</text>
</comment>
<feature type="region of interest" description="Disordered" evidence="1">
    <location>
        <begin position="398"/>
        <end position="425"/>
    </location>
</feature>
<protein>
    <recommendedName>
        <fullName evidence="4">HEAT repeat protein</fullName>
    </recommendedName>
</protein>
<sequence>MTSAAHPPDAAEAWSRIAGLIDARDADGVAAAVPDLDDGGRRAVAAALPGHLKAARARREPWEGIGDVLWAYRAAGAGTLGGAAAVASWLNRRDFTTRMIGEPDDDGRLLEIWSVRDDEWRADLARRLTLRLRGPRYTGIGLVLALLEETGAEPPEHDPLVVGWARTRPPRPKDPLLPALLPRVFEAEGVGRVLRENRSWPRTLATMAARGDVDRGMLLDGCVRRFLRGGTDVELRFFVRLHHLLTHDEPSARRRDTTARARDYLALLAAAPGPVATLAFELLREVPDLPADRLAEALDALLFRPEAGLVRSGMSWLRATVRDRPDMADACARALAQAFGHESYTVREKAVRLALALPGGTDGAPLADAAPLLPPDLGARVTARYGGDVAAEEEIVHDPAPDPVTLEVPAPREPRTPPKPITTPSELAGALAGSGRDVESLLEGFVRLAHADPDAVRATVPSGPRSDRFPRPHYGGHHRWDFIHEWMRAAAGMLADPASVPADWRDRMGGGPDGPLGRLERHRAAEILGAVEKGTLPPLLLATPTAPTGHVAPDVLADRLRTLADAGAEPGPADLQQALLRLPPGPHPETSRRAAAIDTPAARTAARWLAAPPVPRVSLETNEHRLPEPVISLDGVDGPLADPELDTTFPFPDDAPSDADDGPEVPAEIWARARRMGADVMSGPAREHGAFRVVRSSVAALSVESSAEDQAEDAPDSSSAAEESTVVGPSPGVETSAVEGRTVRVSAAAWSSIRAPRLSRRERLGLVDGGPTGLPLVDAVFTDPPRYASEYGDRAVHWSRGIPSHPEVAAAYLVPELRGRGYFARRSDAPGIALLELVPADGMYAEHVAEFLARRLADRDRRPDRHPDRRFLDVCARGDLPAAAMGRNVARLLLAGDARPSLVTGGLERAAEAGAFAGVWRVLAAALPMLCPEPGERPVHGLDRLFELGTRTARWCGARGAIPEVDALAARTGSAAYLRAARGLAAQLTGP</sequence>
<feature type="region of interest" description="Disordered" evidence="1">
    <location>
        <begin position="704"/>
        <end position="739"/>
    </location>
</feature>
<evidence type="ECO:0000313" key="2">
    <source>
        <dbReference type="EMBL" id="MBE1533871.1"/>
    </source>
</evidence>
<reference evidence="2 3" key="1">
    <citation type="submission" date="2020-10" db="EMBL/GenBank/DDBJ databases">
        <title>Sequencing the genomes of 1000 actinobacteria strains.</title>
        <authorList>
            <person name="Klenk H.-P."/>
        </authorList>
    </citation>
    <scope>NUCLEOTIDE SEQUENCE [LARGE SCALE GENOMIC DNA]</scope>
    <source>
        <strain evidence="2 3">DSM 46744</strain>
    </source>
</reference>
<evidence type="ECO:0008006" key="4">
    <source>
        <dbReference type="Google" id="ProtNLM"/>
    </source>
</evidence>
<dbReference type="RefSeq" id="WP_192760341.1">
    <property type="nucleotide sequence ID" value="NZ_JADBDZ010000001.1"/>
</dbReference>
<dbReference type="EMBL" id="JADBDZ010000001">
    <property type="protein sequence ID" value="MBE1533871.1"/>
    <property type="molecule type" value="Genomic_DNA"/>
</dbReference>
<accession>A0ABR9JTH9</accession>
<gene>
    <name evidence="2" type="ORF">H4W34_003704</name>
</gene>
<keyword evidence="3" id="KW-1185">Reference proteome</keyword>
<evidence type="ECO:0000256" key="1">
    <source>
        <dbReference type="SAM" id="MobiDB-lite"/>
    </source>
</evidence>
<feature type="compositionally biased region" description="Acidic residues" evidence="1">
    <location>
        <begin position="706"/>
        <end position="715"/>
    </location>
</feature>
<name>A0ABR9JTH9_9ACTN</name>